<feature type="region of interest" description="Disordered" evidence="1">
    <location>
        <begin position="124"/>
        <end position="168"/>
    </location>
</feature>
<feature type="compositionally biased region" description="Acidic residues" evidence="1">
    <location>
        <begin position="124"/>
        <end position="142"/>
    </location>
</feature>
<evidence type="ECO:0000259" key="3">
    <source>
        <dbReference type="Pfam" id="PF12879"/>
    </source>
</evidence>
<protein>
    <submittedName>
        <fullName evidence="4">SICAvar, type II</fullName>
    </submittedName>
</protein>
<name>A0A1A7VVM4_PLAKH</name>
<keyword evidence="2" id="KW-0472">Membrane</keyword>
<dbReference type="EMBL" id="CWHQ02000018">
    <property type="protein sequence ID" value="SBO26151.1"/>
    <property type="molecule type" value="Genomic_DNA"/>
</dbReference>
<keyword evidence="2" id="KW-0812">Transmembrane</keyword>
<feature type="transmembrane region" description="Helical" evidence="2">
    <location>
        <begin position="186"/>
        <end position="207"/>
    </location>
</feature>
<dbReference type="Pfam" id="PF12879">
    <property type="entry name" value="SICA_C"/>
    <property type="match status" value="1"/>
</dbReference>
<reference evidence="5" key="1">
    <citation type="submission" date="2016-05" db="EMBL/GenBank/DDBJ databases">
        <authorList>
            <person name="Sharaf H."/>
        </authorList>
    </citation>
    <scope>NUCLEOTIDE SEQUENCE [LARGE SCALE GENOMIC DNA]</scope>
    <source>
        <strain evidence="5">H</strain>
    </source>
</reference>
<gene>
    <name evidence="4" type="ORF">PKNA1_C2_1144600</name>
</gene>
<feature type="domain" description="Schizont-infected cell agglutination C-terminal" evidence="3">
    <location>
        <begin position="205"/>
        <end position="324"/>
    </location>
</feature>
<proteinExistence type="predicted"/>
<accession>A0A1A7VVM4</accession>
<feature type="compositionally biased region" description="Low complexity" evidence="1">
    <location>
        <begin position="143"/>
        <end position="155"/>
    </location>
</feature>
<organism evidence="4 5">
    <name type="scientific">Plasmodium knowlesi (strain H)</name>
    <dbReference type="NCBI Taxonomy" id="5851"/>
    <lineage>
        <taxon>Eukaryota</taxon>
        <taxon>Sar</taxon>
        <taxon>Alveolata</taxon>
        <taxon>Apicomplexa</taxon>
        <taxon>Aconoidasida</taxon>
        <taxon>Haemosporida</taxon>
        <taxon>Plasmodiidae</taxon>
        <taxon>Plasmodium</taxon>
        <taxon>Plasmodium (Plasmodium)</taxon>
    </lineage>
</organism>
<keyword evidence="2" id="KW-1133">Transmembrane helix</keyword>
<evidence type="ECO:0000313" key="5">
    <source>
        <dbReference type="Proteomes" id="UP000182128"/>
    </source>
</evidence>
<evidence type="ECO:0000256" key="2">
    <source>
        <dbReference type="SAM" id="Phobius"/>
    </source>
</evidence>
<evidence type="ECO:0000256" key="1">
    <source>
        <dbReference type="SAM" id="MobiDB-lite"/>
    </source>
</evidence>
<sequence>MLRICMKYLMYHYCISEDDVKTVLNAMESQVKTWNVGGDGSPEEKEKNRGAFGRCISKSLVKSPKGGNDLKCKVIKIIKDSDRGKPEQLEKIKPSGGGSGTCPMNYDNGCNNGNAVTGVPAVDVDSEESEDDDEDDEDDDVDTITTTTTTTTSSIQTPSLPGANGKKGNLPFPSLSSFPFDSIHPYLPLVPPVLGIMTITYFLWKYFGQLGKIRRFRRAPSRIPGPSVQEQLLDHVQKDSSHEYRLVKERKPRSVPTREKRSGRVNRRTIIEIHFEVLDECQKGDSQLAQKDFLELLVREFMGSELREEEQVLKEEVLMESVPILGSWLLV</sequence>
<dbReference type="Proteomes" id="UP000182128">
    <property type="component" value="Unassembled WGS sequence"/>
</dbReference>
<feature type="region of interest" description="Disordered" evidence="1">
    <location>
        <begin position="83"/>
        <end position="104"/>
    </location>
</feature>
<evidence type="ECO:0000313" key="4">
    <source>
        <dbReference type="EMBL" id="SBO26151.1"/>
    </source>
</evidence>
<feature type="compositionally biased region" description="Basic and acidic residues" evidence="1">
    <location>
        <begin position="83"/>
        <end position="93"/>
    </location>
</feature>
<dbReference type="AlphaFoldDB" id="A0A1A7VVM4"/>
<dbReference type="InterPro" id="IPR024288">
    <property type="entry name" value="SICA_C"/>
</dbReference>